<comment type="caution">
    <text evidence="1">The sequence shown here is derived from an EMBL/GenBank/DDBJ whole genome shotgun (WGS) entry which is preliminary data.</text>
</comment>
<evidence type="ECO:0000313" key="1">
    <source>
        <dbReference type="EMBL" id="KAI9912118.1"/>
    </source>
</evidence>
<proteinExistence type="predicted"/>
<dbReference type="Proteomes" id="UP001163321">
    <property type="component" value="Chromosome 5"/>
</dbReference>
<dbReference type="EMBL" id="CM047584">
    <property type="protein sequence ID" value="KAI9912118.1"/>
    <property type="molecule type" value="Genomic_DNA"/>
</dbReference>
<reference evidence="1 2" key="1">
    <citation type="journal article" date="2022" name="bioRxiv">
        <title>The genome of the oomycete Peronosclerospora sorghi, a cosmopolitan pathogen of maize and sorghum, is inflated with dispersed pseudogenes.</title>
        <authorList>
            <person name="Fletcher K."/>
            <person name="Martin F."/>
            <person name="Isakeit T."/>
            <person name="Cavanaugh K."/>
            <person name="Magill C."/>
            <person name="Michelmore R."/>
        </authorList>
    </citation>
    <scope>NUCLEOTIDE SEQUENCE [LARGE SCALE GENOMIC DNA]</scope>
    <source>
        <strain evidence="1">P6</strain>
    </source>
</reference>
<name>A0ACC0W1X2_9STRA</name>
<evidence type="ECO:0000313" key="2">
    <source>
        <dbReference type="Proteomes" id="UP001163321"/>
    </source>
</evidence>
<organism evidence="1 2">
    <name type="scientific">Peronosclerospora sorghi</name>
    <dbReference type="NCBI Taxonomy" id="230839"/>
    <lineage>
        <taxon>Eukaryota</taxon>
        <taxon>Sar</taxon>
        <taxon>Stramenopiles</taxon>
        <taxon>Oomycota</taxon>
        <taxon>Peronosporomycetes</taxon>
        <taxon>Peronosporales</taxon>
        <taxon>Peronosporaceae</taxon>
        <taxon>Peronosclerospora</taxon>
    </lineage>
</organism>
<keyword evidence="2" id="KW-1185">Reference proteome</keyword>
<sequence length="68" mass="7720">MAMLSTVAEMRETVGDNFIKVWSDHDDEFYSEVFRRVSGYALAKVHSQVKLLQDLDNEAECSGVFTTT</sequence>
<accession>A0ACC0W1X2</accession>
<gene>
    <name evidence="1" type="ORF">PsorP6_008984</name>
</gene>
<protein>
    <submittedName>
        <fullName evidence="1">Uncharacterized protein</fullName>
    </submittedName>
</protein>